<protein>
    <submittedName>
        <fullName evidence="3 4">Uncharacterized protein LOC115878842</fullName>
    </submittedName>
</protein>
<dbReference type="KEGG" id="soy:115878842"/>
<accession>A0A6J2XK82</accession>
<dbReference type="InterPro" id="IPR057191">
    <property type="entry name" value="DUF7869"/>
</dbReference>
<dbReference type="Proteomes" id="UP000504635">
    <property type="component" value="Unplaced"/>
</dbReference>
<gene>
    <name evidence="3 4" type="primary">LOC115878842</name>
</gene>
<dbReference type="GeneID" id="115878842"/>
<name>A0A6J2XK82_SITOR</name>
<evidence type="ECO:0000259" key="1">
    <source>
        <dbReference type="Pfam" id="PF25273"/>
    </source>
</evidence>
<feature type="domain" description="DUF7869" evidence="1">
    <location>
        <begin position="167"/>
        <end position="260"/>
    </location>
</feature>
<reference evidence="3 4" key="1">
    <citation type="submission" date="2025-04" db="UniProtKB">
        <authorList>
            <consortium name="RefSeq"/>
        </authorList>
    </citation>
    <scope>IDENTIFICATION</scope>
    <source>
        <tissue evidence="3 4">Gonads</tissue>
    </source>
</reference>
<dbReference type="OrthoDB" id="6771654at2759"/>
<dbReference type="AlphaFoldDB" id="A0A6J2XK82"/>
<evidence type="ECO:0000313" key="3">
    <source>
        <dbReference type="RefSeq" id="XP_030751319.1"/>
    </source>
</evidence>
<dbReference type="RefSeq" id="XP_030751320.1">
    <property type="nucleotide sequence ID" value="XM_030895460.1"/>
</dbReference>
<sequence length="368" mass="43107">MYELYIEDKNPKVSFQFFKNVFYKHFNLRRKPPIKDTCNKCDMYSAQLNNSQDENQQLVLKEQHDTHFENAKLARDQLNKDFKEAKKNPLIETLCYDMQKVLGLPKLPTNIVYYKRQLSIFNEGVHSGSTNTPYCFLWKEGMAGRGAQEVGSCVKKFIDVHLNKGVNELILWSDSCGGRNSNIKIVLMLKAVLMQHPTLNKIYFKYLESGHSFLPNDTDFGQIERALKNQVRIYTLHDFRSVIGNCKKHNKFIINLMEPDDFYSTENLENQILNRKMTINKEKVNWLKTKIIKLEKSKPDSIFFCESHSSEDNNFKELNIAKSVRSKKNSLNPQKLKVLYPRGKPISKKKWDDIKTLLKFLPKDTIEF</sequence>
<dbReference type="PANTHER" id="PTHR10773">
    <property type="entry name" value="DNA-DIRECTED RNA POLYMERASES I, II, AND III SUBUNIT RPABC2"/>
    <property type="match status" value="1"/>
</dbReference>
<keyword evidence="2" id="KW-1185">Reference proteome</keyword>
<organism evidence="2 4">
    <name type="scientific">Sitophilus oryzae</name>
    <name type="common">Rice weevil</name>
    <name type="synonym">Curculio oryzae</name>
    <dbReference type="NCBI Taxonomy" id="7048"/>
    <lineage>
        <taxon>Eukaryota</taxon>
        <taxon>Metazoa</taxon>
        <taxon>Ecdysozoa</taxon>
        <taxon>Arthropoda</taxon>
        <taxon>Hexapoda</taxon>
        <taxon>Insecta</taxon>
        <taxon>Pterygota</taxon>
        <taxon>Neoptera</taxon>
        <taxon>Endopterygota</taxon>
        <taxon>Coleoptera</taxon>
        <taxon>Polyphaga</taxon>
        <taxon>Cucujiformia</taxon>
        <taxon>Curculionidae</taxon>
        <taxon>Dryophthorinae</taxon>
        <taxon>Sitophilus</taxon>
    </lineage>
</organism>
<evidence type="ECO:0000313" key="4">
    <source>
        <dbReference type="RefSeq" id="XP_030751320.1"/>
    </source>
</evidence>
<dbReference type="Pfam" id="PF25273">
    <property type="entry name" value="DUF7869"/>
    <property type="match status" value="1"/>
</dbReference>
<proteinExistence type="predicted"/>
<evidence type="ECO:0000313" key="2">
    <source>
        <dbReference type="Proteomes" id="UP000504635"/>
    </source>
</evidence>
<dbReference type="PANTHER" id="PTHR10773:SF19">
    <property type="match status" value="1"/>
</dbReference>
<dbReference type="RefSeq" id="XP_030751319.1">
    <property type="nucleotide sequence ID" value="XM_030895459.1"/>
</dbReference>